<accession>A0A963YZT0</accession>
<dbReference type="Pfam" id="PF00534">
    <property type="entry name" value="Glycos_transf_1"/>
    <property type="match status" value="1"/>
</dbReference>
<dbReference type="InterPro" id="IPR029044">
    <property type="entry name" value="Nucleotide-diphossugar_trans"/>
</dbReference>
<dbReference type="PANTHER" id="PTHR41244:SF1">
    <property type="entry name" value="GLYCOSYLTRANSFERASE"/>
    <property type="match status" value="1"/>
</dbReference>
<dbReference type="Gene3D" id="3.20.20.80">
    <property type="entry name" value="Glycosidases"/>
    <property type="match status" value="1"/>
</dbReference>
<keyword evidence="3" id="KW-0378">Hydrolase</keyword>
<dbReference type="RefSeq" id="WP_227306773.1">
    <property type="nucleotide sequence ID" value="NZ_JAESVA010000002.1"/>
</dbReference>
<proteinExistence type="predicted"/>
<evidence type="ECO:0000313" key="3">
    <source>
        <dbReference type="EMBL" id="MCB8880168.1"/>
    </source>
</evidence>
<reference evidence="3 4" key="1">
    <citation type="journal article" date="2021" name="Microorganisms">
        <title>Acidisoma silvae sp. nov. and Acidisomacellulosilytica sp. nov., Two Acidophilic Bacteria Isolated from Decaying Wood, Hydrolyzing Cellulose and Producing Poly-3-hydroxybutyrate.</title>
        <authorList>
            <person name="Mieszkin S."/>
            <person name="Pouder E."/>
            <person name="Uroz S."/>
            <person name="Simon-Colin C."/>
            <person name="Alain K."/>
        </authorList>
    </citation>
    <scope>NUCLEOTIDE SEQUENCE [LARGE SCALE GENOMIC DNA]</scope>
    <source>
        <strain evidence="3 4">HW T5.17</strain>
    </source>
</reference>
<dbReference type="Pfam" id="PF00535">
    <property type="entry name" value="Glycos_transf_2"/>
    <property type="match status" value="1"/>
</dbReference>
<keyword evidence="4" id="KW-1185">Reference proteome</keyword>
<dbReference type="CDD" id="cd03801">
    <property type="entry name" value="GT4_PimA-like"/>
    <property type="match status" value="1"/>
</dbReference>
<name>A0A963YZT0_9PROT</name>
<evidence type="ECO:0000313" key="4">
    <source>
        <dbReference type="Proteomes" id="UP000721844"/>
    </source>
</evidence>
<dbReference type="EMBL" id="JAESVA010000002">
    <property type="protein sequence ID" value="MCB8880168.1"/>
    <property type="molecule type" value="Genomic_DNA"/>
</dbReference>
<sequence>MDSGFDSEEGPDFDSLAYTVIEQSGLFDLAWYCGEYKADPATALHYWAKSGWRQGQQPNFYFDTGWYLTYYADVASSGNNPLLHYIQFGEREGRRPSEHFDPAWYRETFLVPANDLCLAHYLRERLGGRVNPNPDFDTGFYLTTYADVATAGLDAFIHFMQIGFREDRDPSTDFDTAFYRSRYLRLQPGVNPLLDYQRRRDETGVFPKRPVKEATIPGEIARFSRPGEAFEPFEPLPAGTPLRARALAYYLPQYHHMPENDAWWGRGFTEWTNLSRGAPRFSGHYQPRTPRDLGHYTLDNPETLRRQIDMAQAAGLGGFIFYFYWFNGHRLMEKPLEMLLADRSLDMPFCLMWANENWTRRWDGHDEEILISQDYRQSEDEELIRTFGRHFADPRYIRLEGRPVLMIYRPGLIPDARATIARWRGLFQRLCKENPILVMGQGFDAIDPREYGLDAAIEFPPHKLTASLPKINDSLEWLDMDAKNHVVSYQDTVAVSLAEPRTSFPLIKTAVPSWDNDARREGRGLLLHGSTPADFGEWVSALVRDAEENPVFGEPIICINAWNEWAEGAYLEPDLHFGSAYLNALSRALSAEAPSIAHGKILLVGHDGHRHGAQTLLLAIAQQFKHRHGIAVEFLLLEGGPMVPDYDALAPVTVLTRSADLTVEAQKFAARGFRRAIVNTVAAGGACPVLEEAEIATVLLVHELPSLIREKNLTQLARRGLIAARQVIFPAAAVRDGVLRHLTLDGEDFLPKTLIKPQGIYQTLPYDAASRAETRKTLGIPVKAPLFIGVGYADMRKGFDLFLQLWQRLQTVAPRAHLAWAGNMDRELASYFEPEIAEAEASGRFHLLGFRNDVEVLFSTADVFILTSREDPFPSTALEALSAGIPIVAFSGSGGVPDLIAEHDAGRVVPRGDIAAMADAAVALAGAKEADIRARRARLSAVAESDFNFQHYTQVLIDLIDPDLLSLSVAVPNYNYARHMPARLETIFQQWCPVREILLLDDRSTDDSIAVADRTALDADRAITIIANKKNSGSVFAQWRRAAEAASGDFIWIAEADDESDPRFLSHVLRRLKANPDNVMAFCDSIAMDQDGTILSDSYKAYYNRAAPGLLEVDGDFAGRDFLRRCLAERNLILNVSSVVWRRSALLAALDRCGDKLRDFRVAGDWYLYADILSQPAARIAYVAEPLNRHRRHQSSVTHALDGRRHVDEIAEVQTFIAKRLKLDARLKRRQAIYLDEVTEQLILH</sequence>
<evidence type="ECO:0000259" key="1">
    <source>
        <dbReference type="Pfam" id="PF00534"/>
    </source>
</evidence>
<dbReference type="InterPro" id="IPR001296">
    <property type="entry name" value="Glyco_trans_1"/>
</dbReference>
<comment type="caution">
    <text evidence="3">The sequence shown here is derived from an EMBL/GenBank/DDBJ whole genome shotgun (WGS) entry which is preliminary data.</text>
</comment>
<dbReference type="Proteomes" id="UP000721844">
    <property type="component" value="Unassembled WGS sequence"/>
</dbReference>
<gene>
    <name evidence="3" type="ORF">ACELLULO517_07980</name>
</gene>
<dbReference type="GO" id="GO:0016757">
    <property type="term" value="F:glycosyltransferase activity"/>
    <property type="evidence" value="ECO:0007669"/>
    <property type="project" value="InterPro"/>
</dbReference>
<feature type="domain" description="Glycosyltransferase 2-like" evidence="2">
    <location>
        <begin position="968"/>
        <end position="1097"/>
    </location>
</feature>
<dbReference type="Gene3D" id="3.40.50.2000">
    <property type="entry name" value="Glycogen Phosphorylase B"/>
    <property type="match status" value="2"/>
</dbReference>
<evidence type="ECO:0000259" key="2">
    <source>
        <dbReference type="Pfam" id="PF00535"/>
    </source>
</evidence>
<dbReference type="CDD" id="cd11579">
    <property type="entry name" value="Glyco_tran_WbsX"/>
    <property type="match status" value="1"/>
</dbReference>
<dbReference type="InterPro" id="IPR001173">
    <property type="entry name" value="Glyco_trans_2-like"/>
</dbReference>
<dbReference type="Gene3D" id="3.90.550.10">
    <property type="entry name" value="Spore Coat Polysaccharide Biosynthesis Protein SpsA, Chain A"/>
    <property type="match status" value="1"/>
</dbReference>
<feature type="domain" description="Glycosyl transferase family 1" evidence="1">
    <location>
        <begin position="771"/>
        <end position="920"/>
    </location>
</feature>
<dbReference type="Pfam" id="PF14307">
    <property type="entry name" value="Glyco_tran_WbsX"/>
    <property type="match status" value="1"/>
</dbReference>
<dbReference type="SUPFAM" id="SSF53756">
    <property type="entry name" value="UDP-Glycosyltransferase/glycogen phosphorylase"/>
    <property type="match status" value="1"/>
</dbReference>
<dbReference type="SUPFAM" id="SSF53448">
    <property type="entry name" value="Nucleotide-diphospho-sugar transferases"/>
    <property type="match status" value="1"/>
</dbReference>
<dbReference type="AlphaFoldDB" id="A0A963YZT0"/>
<protein>
    <submittedName>
        <fullName evidence="3">Glycoside hydrolase family 99-like domain-containing protein</fullName>
    </submittedName>
</protein>
<organism evidence="3 4">
    <name type="scientific">Acidisoma cellulosilyticum</name>
    <dbReference type="NCBI Taxonomy" id="2802395"/>
    <lineage>
        <taxon>Bacteria</taxon>
        <taxon>Pseudomonadati</taxon>
        <taxon>Pseudomonadota</taxon>
        <taxon>Alphaproteobacteria</taxon>
        <taxon>Acetobacterales</taxon>
        <taxon>Acidocellaceae</taxon>
        <taxon>Acidisoma</taxon>
    </lineage>
</organism>
<dbReference type="PANTHER" id="PTHR41244">
    <property type="entry name" value="RHAMNAN SYNTHESIS F"/>
    <property type="match status" value="1"/>
</dbReference>
<dbReference type="GO" id="GO:0016787">
    <property type="term" value="F:hydrolase activity"/>
    <property type="evidence" value="ECO:0007669"/>
    <property type="project" value="UniProtKB-KW"/>
</dbReference>
<dbReference type="InterPro" id="IPR032719">
    <property type="entry name" value="WbsX"/>
</dbReference>